<name>A0A820GDL2_9BILA</name>
<reference evidence="5" key="1">
    <citation type="submission" date="2021-02" db="EMBL/GenBank/DDBJ databases">
        <authorList>
            <person name="Nowell W R."/>
        </authorList>
    </citation>
    <scope>NUCLEOTIDE SEQUENCE</scope>
</reference>
<dbReference type="PROSITE" id="PS01186">
    <property type="entry name" value="EGF_2"/>
    <property type="match status" value="1"/>
</dbReference>
<comment type="caution">
    <text evidence="5">The sequence shown here is derived from an EMBL/GenBank/DDBJ whole genome shotgun (WGS) entry which is preliminary data.</text>
</comment>
<feature type="disulfide bond" evidence="2">
    <location>
        <begin position="132"/>
        <end position="141"/>
    </location>
</feature>
<dbReference type="CDD" id="cd00112">
    <property type="entry name" value="LDLa"/>
    <property type="match status" value="1"/>
</dbReference>
<keyword evidence="6" id="KW-1185">Reference proteome</keyword>
<dbReference type="SUPFAM" id="SSF57424">
    <property type="entry name" value="LDL receptor-like module"/>
    <property type="match status" value="1"/>
</dbReference>
<comment type="caution">
    <text evidence="2">Lacks conserved residue(s) required for the propagation of feature annotation.</text>
</comment>
<dbReference type="PROSITE" id="PS50026">
    <property type="entry name" value="EGF_3"/>
    <property type="match status" value="1"/>
</dbReference>
<evidence type="ECO:0000256" key="2">
    <source>
        <dbReference type="PROSITE-ProRule" id="PRU00076"/>
    </source>
</evidence>
<keyword evidence="3" id="KW-0812">Transmembrane</keyword>
<proteinExistence type="predicted"/>
<keyword evidence="1 2" id="KW-1015">Disulfide bond</keyword>
<dbReference type="SMART" id="SM00181">
    <property type="entry name" value="EGF"/>
    <property type="match status" value="2"/>
</dbReference>
<accession>A0A820GDL2</accession>
<keyword evidence="3" id="KW-1133">Transmembrane helix</keyword>
<evidence type="ECO:0000259" key="4">
    <source>
        <dbReference type="PROSITE" id="PS50026"/>
    </source>
</evidence>
<keyword evidence="3" id="KW-0472">Membrane</keyword>
<protein>
    <recommendedName>
        <fullName evidence="4">EGF-like domain-containing protein</fullName>
    </recommendedName>
</protein>
<feature type="transmembrane region" description="Helical" evidence="3">
    <location>
        <begin position="416"/>
        <end position="437"/>
    </location>
</feature>
<feature type="domain" description="EGF-like" evidence="4">
    <location>
        <begin position="105"/>
        <end position="142"/>
    </location>
</feature>
<evidence type="ECO:0000256" key="3">
    <source>
        <dbReference type="SAM" id="Phobius"/>
    </source>
</evidence>
<evidence type="ECO:0000256" key="1">
    <source>
        <dbReference type="ARBA" id="ARBA00023157"/>
    </source>
</evidence>
<dbReference type="AlphaFoldDB" id="A0A820GDL2"/>
<evidence type="ECO:0000313" key="6">
    <source>
        <dbReference type="Proteomes" id="UP000663866"/>
    </source>
</evidence>
<keyword evidence="2" id="KW-0245">EGF-like domain</keyword>
<dbReference type="EMBL" id="CAJOBG010009915">
    <property type="protein sequence ID" value="CAF4276280.1"/>
    <property type="molecule type" value="Genomic_DNA"/>
</dbReference>
<dbReference type="InterPro" id="IPR036055">
    <property type="entry name" value="LDL_receptor-like_sf"/>
</dbReference>
<sequence>MWFLSSHDRPVNYFEDEKLLCPWQNPSLATHSSHVYFTCHNGLQIGFNQVYNGILNCANGEDELLCRIADPPWNEAYNDRFLLDIDIYHPTTTRSSFDTCEPGWIGTECSHPNSCFPGSICISVRRKSVCICPMNRFGPTCRIQTTHICHEKTSQNNDACPTLDVNARATLNQFECACPAGFIGLKCEKETARFYIHFESQLIVKYRYIPVMIIHFIYIYQYIQPDDSYRRLLKNVQLENPLPLFHRNRKLHQFDFAFIPLYINANDIYGRYYLIASNNSRSSFQLATNRAMHINTTVIERNRCPYIDHFFNEQILNLVSLERAKFYQEPCHNYSALVCFHDDIFIELHFDKVKSKKVAKVTIPIVIAFVGLSLFQDPVNRESIFDPRLNEGRHSWCVIRFEINSVKLYNMIISLLYYYIIPFIIGIIGAVIILVNLSRIKSTTKQQAYN</sequence>
<dbReference type="Gene3D" id="2.10.25.10">
    <property type="entry name" value="Laminin"/>
    <property type="match status" value="1"/>
</dbReference>
<dbReference type="InterPro" id="IPR002172">
    <property type="entry name" value="LDrepeatLR_classA_rpt"/>
</dbReference>
<dbReference type="PROSITE" id="PS00022">
    <property type="entry name" value="EGF_1"/>
    <property type="match status" value="2"/>
</dbReference>
<dbReference type="InterPro" id="IPR000742">
    <property type="entry name" value="EGF"/>
</dbReference>
<evidence type="ECO:0000313" key="5">
    <source>
        <dbReference type="EMBL" id="CAF4276280.1"/>
    </source>
</evidence>
<gene>
    <name evidence="5" type="ORF">OVN521_LOCUS30376</name>
</gene>
<organism evidence="5 6">
    <name type="scientific">Rotaria magnacalcarata</name>
    <dbReference type="NCBI Taxonomy" id="392030"/>
    <lineage>
        <taxon>Eukaryota</taxon>
        <taxon>Metazoa</taxon>
        <taxon>Spiralia</taxon>
        <taxon>Gnathifera</taxon>
        <taxon>Rotifera</taxon>
        <taxon>Eurotatoria</taxon>
        <taxon>Bdelloidea</taxon>
        <taxon>Philodinida</taxon>
        <taxon>Philodinidae</taxon>
        <taxon>Rotaria</taxon>
    </lineage>
</organism>
<dbReference type="Proteomes" id="UP000663866">
    <property type="component" value="Unassembled WGS sequence"/>
</dbReference>